<dbReference type="InParanoid" id="A0A679L818"/>
<gene>
    <name evidence="1" type="ORF">PKNH_1456350</name>
</gene>
<dbReference type="AlphaFoldDB" id="A0A679L818"/>
<proteinExistence type="predicted"/>
<reference evidence="1 2" key="1">
    <citation type="journal article" date="2008" name="Nature">
        <title>The genome of Plasmodium knowlesi strain H, a zoonotic malaria parasite with host range from monkey to man.</title>
        <authorList>
            <person name="Pain A."/>
            <person name="Boehme U."/>
            <person name="Berry A.E."/>
            <person name="Mungall K."/>
            <person name="Finn R."/>
            <person name="Jackson A.P."/>
            <person name="Mourier T."/>
            <person name="Mistry J."/>
            <person name="Pasini E.M."/>
            <person name="Aslett M."/>
            <person name="Balasubrammaniam S."/>
            <person name="Borgwardt K."/>
            <person name="Brooks K."/>
            <person name="Carret C."/>
            <person name="Carver T.J."/>
            <person name="Cherevach I."/>
            <person name="Chillingworth T."/>
            <person name="Clarke T.G."/>
            <person name="Galinski M.R."/>
            <person name="Hall N."/>
            <person name="Harper D."/>
            <person name="Harris D."/>
            <person name="Hauser H."/>
            <person name="Ivens A."/>
            <person name="Janssen C.S."/>
            <person name="Keane T."/>
            <person name="Larke N."/>
            <person name="Lapp S."/>
            <person name="Marti M."/>
            <person name="Moule S."/>
            <person name="Meyer I.M."/>
            <person name="Ormond D."/>
            <person name="Peters N."/>
            <person name="Sanders M."/>
            <person name="Sanders S."/>
            <person name="Sergeant T.J."/>
            <person name="Simmonds M."/>
            <person name="Smith F."/>
            <person name="Squares R."/>
            <person name="Thurston S."/>
            <person name="Tivey A.R."/>
            <person name="Walker D."/>
            <person name="White B."/>
            <person name="Zuiderwijk E."/>
            <person name="Churcher C."/>
            <person name="Quail M.A."/>
            <person name="Cowman A.F."/>
            <person name="Turner C.M.R."/>
            <person name="Rajandream M.A."/>
            <person name="Kocken C.H.M."/>
            <person name="Thomas A.W."/>
            <person name="Newbold C.I."/>
            <person name="Barrell B.G."/>
            <person name="Berriman M."/>
        </authorList>
    </citation>
    <scope>NUCLEOTIDE SEQUENCE [LARGE SCALE GENOMIC DNA]</scope>
    <source>
        <strain evidence="1 2">H</strain>
    </source>
</reference>
<dbReference type="VEuPathDB" id="PlasmoDB:PKNH_1456350"/>
<organism evidence="1 2">
    <name type="scientific">Plasmodium knowlesi (strain H)</name>
    <dbReference type="NCBI Taxonomy" id="5851"/>
    <lineage>
        <taxon>Eukaryota</taxon>
        <taxon>Sar</taxon>
        <taxon>Alveolata</taxon>
        <taxon>Apicomplexa</taxon>
        <taxon>Aconoidasida</taxon>
        <taxon>Haemosporida</taxon>
        <taxon>Plasmodiidae</taxon>
        <taxon>Plasmodium</taxon>
        <taxon>Plasmodium (Plasmodium)</taxon>
    </lineage>
</organism>
<protein>
    <submittedName>
        <fullName evidence="1">Uncharacterized protein</fullName>
    </submittedName>
</protein>
<dbReference type="Proteomes" id="UP000031513">
    <property type="component" value="Chromosome 14"/>
</dbReference>
<name>A0A679L818_PLAKH</name>
<keyword evidence="2" id="KW-1185">Reference proteome</keyword>
<dbReference type="OrthoDB" id="368910at2759"/>
<dbReference type="FunCoup" id="A0A679L818">
    <property type="interactions" value="58"/>
</dbReference>
<sequence length="58" mass="6846">MNGISIMVKMVNMPKVLAQVRCFSDRKRKIMNGTEYIRRKTGYGGRIRRNRQAPAYKR</sequence>
<evidence type="ECO:0000313" key="2">
    <source>
        <dbReference type="Proteomes" id="UP000031513"/>
    </source>
</evidence>
<dbReference type="KEGG" id="pkn:PKNH_1456350"/>
<dbReference type="RefSeq" id="XP_038970051.1">
    <property type="nucleotide sequence ID" value="XM_039113682.1"/>
</dbReference>
<dbReference type="GeneID" id="62348269"/>
<dbReference type="EMBL" id="AM910996">
    <property type="protein sequence ID" value="CAA9991160.1"/>
    <property type="molecule type" value="Genomic_DNA"/>
</dbReference>
<accession>A0A679L818</accession>
<evidence type="ECO:0000313" key="1">
    <source>
        <dbReference type="EMBL" id="CAA9991160.1"/>
    </source>
</evidence>